<feature type="transmembrane region" description="Helical" evidence="9">
    <location>
        <begin position="48"/>
        <end position="68"/>
    </location>
</feature>
<keyword evidence="5 9" id="KW-0653">Protein transport</keyword>
<dbReference type="AlphaFoldDB" id="A0A931YDB4"/>
<dbReference type="Proteomes" id="UP000786662">
    <property type="component" value="Unassembled WGS sequence"/>
</dbReference>
<evidence type="ECO:0000256" key="1">
    <source>
        <dbReference type="ARBA" id="ARBA00004141"/>
    </source>
</evidence>
<keyword evidence="4 9" id="KW-0812">Transmembrane</keyword>
<dbReference type="GO" id="GO:0005886">
    <property type="term" value="C:plasma membrane"/>
    <property type="evidence" value="ECO:0007669"/>
    <property type="project" value="UniProtKB-SubCell"/>
</dbReference>
<keyword evidence="3 9" id="KW-0813">Transport</keyword>
<comment type="similarity">
    <text evidence="2 9">Belongs to the SecG family.</text>
</comment>
<comment type="caution">
    <text evidence="11">The sequence shown here is derived from an EMBL/GenBank/DDBJ whole genome shotgun (WGS) entry which is preliminary data.</text>
</comment>
<evidence type="ECO:0000256" key="5">
    <source>
        <dbReference type="ARBA" id="ARBA00022927"/>
    </source>
</evidence>
<sequence>MLINIVQIILGIALAAAVLLQRQGAGLSGAFGGEGEFHHTKRGAEKFLFIATIILSVLFFGTALANIIL</sequence>
<comment type="function">
    <text evidence="9">Involved in protein export. Participates in an early event of protein translocation.</text>
</comment>
<evidence type="ECO:0000313" key="10">
    <source>
        <dbReference type="EMBL" id="MBI2052320.1"/>
    </source>
</evidence>
<dbReference type="GO" id="GO:0009306">
    <property type="term" value="P:protein secretion"/>
    <property type="evidence" value="ECO:0007669"/>
    <property type="project" value="UniProtKB-UniRule"/>
</dbReference>
<evidence type="ECO:0000256" key="8">
    <source>
        <dbReference type="ARBA" id="ARBA00023136"/>
    </source>
</evidence>
<evidence type="ECO:0000256" key="7">
    <source>
        <dbReference type="ARBA" id="ARBA00023010"/>
    </source>
</evidence>
<reference evidence="11" key="1">
    <citation type="submission" date="2020-07" db="EMBL/GenBank/DDBJ databases">
        <title>Huge and variable diversity of episymbiotic CPR bacteria and DPANN archaea in groundwater ecosystems.</title>
        <authorList>
            <person name="He C.Y."/>
            <person name="Keren R."/>
            <person name="Whittaker M."/>
            <person name="Farag I.F."/>
            <person name="Doudna J."/>
            <person name="Cate J.H.D."/>
            <person name="Banfield J.F."/>
        </authorList>
    </citation>
    <scope>NUCLEOTIDE SEQUENCE</scope>
    <source>
        <strain evidence="10">NC_groundwater_191_Ag_S-0.1um_45_8</strain>
        <strain evidence="11">NC_groundwater_418_Ag_B-0.1um_45_10</strain>
    </source>
</reference>
<keyword evidence="7 9" id="KW-0811">Translocation</keyword>
<dbReference type="PRINTS" id="PR01651">
    <property type="entry name" value="SECGEXPORT"/>
</dbReference>
<evidence type="ECO:0000313" key="11">
    <source>
        <dbReference type="EMBL" id="MBI2465757.1"/>
    </source>
</evidence>
<evidence type="ECO:0000313" key="12">
    <source>
        <dbReference type="Proteomes" id="UP000709672"/>
    </source>
</evidence>
<evidence type="ECO:0000256" key="4">
    <source>
        <dbReference type="ARBA" id="ARBA00022692"/>
    </source>
</evidence>
<name>A0A931YDB4_9BACT</name>
<keyword evidence="8 9" id="KW-0472">Membrane</keyword>
<dbReference type="InterPro" id="IPR004692">
    <property type="entry name" value="SecG"/>
</dbReference>
<dbReference type="Pfam" id="PF03840">
    <property type="entry name" value="SecG"/>
    <property type="match status" value="1"/>
</dbReference>
<keyword evidence="9" id="KW-1003">Cell membrane</keyword>
<dbReference type="EMBL" id="JACPHQ010000010">
    <property type="protein sequence ID" value="MBI2465757.1"/>
    <property type="molecule type" value="Genomic_DNA"/>
</dbReference>
<organism evidence="11 12">
    <name type="scientific">Candidatus Sungiibacteriota bacterium</name>
    <dbReference type="NCBI Taxonomy" id="2750080"/>
    <lineage>
        <taxon>Bacteria</taxon>
        <taxon>Candidatus Sungiibacteriota</taxon>
    </lineage>
</organism>
<accession>A0A931YDB4</accession>
<evidence type="ECO:0000256" key="9">
    <source>
        <dbReference type="RuleBase" id="RU365087"/>
    </source>
</evidence>
<dbReference type="NCBIfam" id="TIGR00810">
    <property type="entry name" value="secG"/>
    <property type="match status" value="1"/>
</dbReference>
<dbReference type="Proteomes" id="UP000709672">
    <property type="component" value="Unassembled WGS sequence"/>
</dbReference>
<dbReference type="EMBL" id="JACOYY010000041">
    <property type="protein sequence ID" value="MBI2052320.1"/>
    <property type="molecule type" value="Genomic_DNA"/>
</dbReference>
<proteinExistence type="inferred from homology"/>
<evidence type="ECO:0000256" key="6">
    <source>
        <dbReference type="ARBA" id="ARBA00022989"/>
    </source>
</evidence>
<dbReference type="GO" id="GO:0015450">
    <property type="term" value="F:protein-transporting ATPase activity"/>
    <property type="evidence" value="ECO:0007669"/>
    <property type="project" value="UniProtKB-UniRule"/>
</dbReference>
<evidence type="ECO:0000256" key="3">
    <source>
        <dbReference type="ARBA" id="ARBA00022448"/>
    </source>
</evidence>
<evidence type="ECO:0000256" key="2">
    <source>
        <dbReference type="ARBA" id="ARBA00008445"/>
    </source>
</evidence>
<keyword evidence="6 9" id="KW-1133">Transmembrane helix</keyword>
<gene>
    <name evidence="11" type="primary">secG</name>
    <name evidence="10" type="ORF">HYT38_01400</name>
    <name evidence="11" type="ORF">HYV66_00825</name>
</gene>
<comment type="subcellular location">
    <subcellularLocation>
        <location evidence="9">Cell membrane</location>
        <topology evidence="9">Multi-pass membrane protein</topology>
    </subcellularLocation>
    <subcellularLocation>
        <location evidence="1">Membrane</location>
        <topology evidence="1">Multi-pass membrane protein</topology>
    </subcellularLocation>
</comment>
<protein>
    <recommendedName>
        <fullName evidence="9">Protein-export membrane protein SecG</fullName>
    </recommendedName>
</protein>
<comment type="caution">
    <text evidence="9">Lacks conserved residue(s) required for the propagation of feature annotation.</text>
</comment>